<dbReference type="Ensembl" id="ENSNMLT00000037084.1">
    <property type="protein sequence ID" value="ENSNMLP00000033294.1"/>
    <property type="gene ID" value="ENSNMLG00000020777.1"/>
</dbReference>
<organism evidence="1 2">
    <name type="scientific">Neogobius melanostomus</name>
    <name type="common">round goby</name>
    <dbReference type="NCBI Taxonomy" id="47308"/>
    <lineage>
        <taxon>Eukaryota</taxon>
        <taxon>Metazoa</taxon>
        <taxon>Chordata</taxon>
        <taxon>Craniata</taxon>
        <taxon>Vertebrata</taxon>
        <taxon>Euteleostomi</taxon>
        <taxon>Actinopterygii</taxon>
        <taxon>Neopterygii</taxon>
        <taxon>Teleostei</taxon>
        <taxon>Neoteleostei</taxon>
        <taxon>Acanthomorphata</taxon>
        <taxon>Gobiaria</taxon>
        <taxon>Gobiiformes</taxon>
        <taxon>Gobioidei</taxon>
        <taxon>Gobiidae</taxon>
        <taxon>Benthophilinae</taxon>
        <taxon>Neogobiini</taxon>
        <taxon>Neogobius</taxon>
    </lineage>
</organism>
<dbReference type="Proteomes" id="UP000694523">
    <property type="component" value="Unplaced"/>
</dbReference>
<protein>
    <recommendedName>
        <fullName evidence="3">RING-type domain-containing protein</fullName>
    </recommendedName>
</protein>
<reference evidence="1" key="1">
    <citation type="submission" date="2025-08" db="UniProtKB">
        <authorList>
            <consortium name="Ensembl"/>
        </authorList>
    </citation>
    <scope>IDENTIFICATION</scope>
</reference>
<proteinExistence type="predicted"/>
<reference evidence="1" key="2">
    <citation type="submission" date="2025-09" db="UniProtKB">
        <authorList>
            <consortium name="Ensembl"/>
        </authorList>
    </citation>
    <scope>IDENTIFICATION</scope>
</reference>
<evidence type="ECO:0008006" key="3">
    <source>
        <dbReference type="Google" id="ProtNLM"/>
    </source>
</evidence>
<evidence type="ECO:0000313" key="2">
    <source>
        <dbReference type="Proteomes" id="UP000694523"/>
    </source>
</evidence>
<sequence>MSSSRQEKIYSLITKRYNSLDRTLNFVDGEDDMDFLYIGYSSRRARMSCGHTVTPMSLTDWCQQQLNEGATKFACGQTKCDAVWSYEEVCKMALLTPEEQKSFDDQLFANAAKHKLYVKSCPGCKSRVIREDPSDLCVICPKCTANHKKPYKFCWQCSRKWKGPVPSSDRCGNDNCCNEQVQTLKNCPDIKFDHHSLKKVKGCPSIRACPTCGKLLEHSTKNCKFIVCNRCKDKLCFVCLKLYPNCSNYFDMCVSGVTPRQTTIPVWAESK</sequence>
<dbReference type="SUPFAM" id="SSF57850">
    <property type="entry name" value="RING/U-box"/>
    <property type="match status" value="1"/>
</dbReference>
<name>A0A8C6UEW3_9GOBI</name>
<accession>A0A8C6UEW3</accession>
<dbReference type="AlphaFoldDB" id="A0A8C6UEW3"/>
<evidence type="ECO:0000313" key="1">
    <source>
        <dbReference type="Ensembl" id="ENSNMLP00000033294.1"/>
    </source>
</evidence>
<keyword evidence="2" id="KW-1185">Reference proteome</keyword>